<evidence type="ECO:0000313" key="6">
    <source>
        <dbReference type="Proteomes" id="UP000195141"/>
    </source>
</evidence>
<dbReference type="InterPro" id="IPR012674">
    <property type="entry name" value="Calycin"/>
</dbReference>
<dbReference type="SUPFAM" id="SSF50814">
    <property type="entry name" value="Lipocalins"/>
    <property type="match status" value="1"/>
</dbReference>
<reference evidence="5" key="2">
    <citation type="submission" date="2024-03" db="EMBL/GenBank/DDBJ databases">
        <title>The Genome Sequence of Enterococcus sp. DIV0242b.</title>
        <authorList>
            <consortium name="The Broad Institute Genomics Platform"/>
            <consortium name="The Broad Institute Microbial Omics Core"/>
            <consortium name="The Broad Institute Genomic Center for Infectious Diseases"/>
            <person name="Earl A."/>
            <person name="Manson A."/>
            <person name="Gilmore M."/>
            <person name="Schwartman J."/>
            <person name="Shea T."/>
            <person name="Abouelleil A."/>
            <person name="Cao P."/>
            <person name="Chapman S."/>
            <person name="Cusick C."/>
            <person name="Young S."/>
            <person name="Neafsey D."/>
            <person name="Nusbaum C."/>
            <person name="Birren B."/>
        </authorList>
    </citation>
    <scope>NUCLEOTIDE SEQUENCE</scope>
    <source>
        <strain evidence="5">9E7_DIV0242</strain>
    </source>
</reference>
<dbReference type="Gene3D" id="2.40.128.20">
    <property type="match status" value="1"/>
</dbReference>
<dbReference type="EMBL" id="CP147247">
    <property type="protein sequence ID" value="WYJ89932.1"/>
    <property type="molecule type" value="Genomic_DNA"/>
</dbReference>
<name>A0AAQ3XYA8_9ENTE</name>
<feature type="domain" description="ZinT" evidence="4">
    <location>
        <begin position="59"/>
        <end position="234"/>
    </location>
</feature>
<proteinExistence type="predicted"/>
<dbReference type="RefSeq" id="WP_339102036.1">
    <property type="nucleotide sequence ID" value="NZ_CP147247.1"/>
</dbReference>
<reference evidence="5" key="1">
    <citation type="submission" date="2017-05" db="EMBL/GenBank/DDBJ databases">
        <authorList>
            <consortium name="The Broad Institute Genomics Platform"/>
            <consortium name="The Broad Institute Genomic Center for Infectious Diseases"/>
            <person name="Earl A."/>
            <person name="Manson A."/>
            <person name="Schwartman J."/>
            <person name="Gilmore M."/>
            <person name="Abouelleil A."/>
            <person name="Cao P."/>
            <person name="Chapman S."/>
            <person name="Cusick C."/>
            <person name="Shea T."/>
            <person name="Young S."/>
            <person name="Neafsey D."/>
            <person name="Nusbaum C."/>
            <person name="Birren B."/>
        </authorList>
    </citation>
    <scope>NUCLEOTIDE SEQUENCE</scope>
    <source>
        <strain evidence="5">9E7_DIV0242</strain>
    </source>
</reference>
<accession>A0AAQ3XYA8</accession>
<feature type="region of interest" description="Disordered" evidence="3">
    <location>
        <begin position="28"/>
        <end position="58"/>
    </location>
</feature>
<dbReference type="AlphaFoldDB" id="A0AAQ3XYA8"/>
<keyword evidence="1" id="KW-0732">Signal</keyword>
<evidence type="ECO:0000256" key="3">
    <source>
        <dbReference type="SAM" id="MobiDB-lite"/>
    </source>
</evidence>
<evidence type="ECO:0000259" key="4">
    <source>
        <dbReference type="Pfam" id="PF09223"/>
    </source>
</evidence>
<dbReference type="Proteomes" id="UP000195141">
    <property type="component" value="Chromosome"/>
</dbReference>
<sequence>MLKKIVFYTGILMGLIFGVIGCGTAENPNSQKSSASSASSESSSEIDQDHEHSHAKTPAAEGIFEDAEVADRTLSDWAGEWQSVFPYLEVGSLDEVFEHKAEEGEKTAEEYKEYYRIGYQTDIERIDIYQELISFYRDGEWFAGNYAYAGYKILTYESGKKGVRYLFDKVSGEEEAPKSVQFSDHIIAPEKSAHYHIYFGDMSHEELLKEMENWPTYYPASLSVQDVVHEMLYH</sequence>
<evidence type="ECO:0000313" key="5">
    <source>
        <dbReference type="EMBL" id="WYJ89932.1"/>
    </source>
</evidence>
<evidence type="ECO:0000256" key="1">
    <source>
        <dbReference type="ARBA" id="ARBA00022729"/>
    </source>
</evidence>
<dbReference type="InterPro" id="IPR015304">
    <property type="entry name" value="ZinT_dom"/>
</dbReference>
<organism evidence="5 6">
    <name type="scientific">Candidatus Enterococcus clewellii</name>
    <dbReference type="NCBI Taxonomy" id="1834193"/>
    <lineage>
        <taxon>Bacteria</taxon>
        <taxon>Bacillati</taxon>
        <taxon>Bacillota</taxon>
        <taxon>Bacilli</taxon>
        <taxon>Lactobacillales</taxon>
        <taxon>Enterococcaceae</taxon>
        <taxon>Enterococcus</taxon>
    </lineage>
</organism>
<dbReference type="Pfam" id="PF09223">
    <property type="entry name" value="ZinT"/>
    <property type="match status" value="1"/>
</dbReference>
<feature type="compositionally biased region" description="Low complexity" evidence="3">
    <location>
        <begin position="33"/>
        <end position="45"/>
    </location>
</feature>
<dbReference type="PROSITE" id="PS51257">
    <property type="entry name" value="PROKAR_LIPOPROTEIN"/>
    <property type="match status" value="1"/>
</dbReference>
<keyword evidence="2" id="KW-0862">Zinc</keyword>
<gene>
    <name evidence="5" type="ORF">A5888_001660</name>
</gene>
<dbReference type="GO" id="GO:0008270">
    <property type="term" value="F:zinc ion binding"/>
    <property type="evidence" value="ECO:0007669"/>
    <property type="project" value="InterPro"/>
</dbReference>
<keyword evidence="6" id="KW-1185">Reference proteome</keyword>
<protein>
    <submittedName>
        <fullName evidence="5">Zinc transport system substrate-binding protein</fullName>
    </submittedName>
</protein>
<evidence type="ECO:0000256" key="2">
    <source>
        <dbReference type="ARBA" id="ARBA00022833"/>
    </source>
</evidence>